<sequence>MMLFRMSPACRRQGITISDLKEIENYQSGAKIPLFERKGEEKISGIAILMLKIAIPAFYLQNNKSEFEIPRLRQPVEIRN</sequence>
<organism evidence="1 2">
    <name type="scientific">Mucilaginibacter gotjawali</name>
    <dbReference type="NCBI Taxonomy" id="1550579"/>
    <lineage>
        <taxon>Bacteria</taxon>
        <taxon>Pseudomonadati</taxon>
        <taxon>Bacteroidota</taxon>
        <taxon>Sphingobacteriia</taxon>
        <taxon>Sphingobacteriales</taxon>
        <taxon>Sphingobacteriaceae</taxon>
        <taxon>Mucilaginibacter</taxon>
    </lineage>
</organism>
<keyword evidence="2" id="KW-1185">Reference proteome</keyword>
<reference evidence="1" key="1">
    <citation type="submission" date="2020-08" db="EMBL/GenBank/DDBJ databases">
        <title>Genomic Encyclopedia of Type Strains, Phase III (KMG-III): the genomes of soil and plant-associated and newly described type strains.</title>
        <authorList>
            <person name="Whitman W."/>
        </authorList>
    </citation>
    <scope>NUCLEOTIDE SEQUENCE [LARGE SCALE GENOMIC DNA]</scope>
    <source>
        <strain evidence="1">CECT 8628</strain>
    </source>
</reference>
<comment type="caution">
    <text evidence="1">The sequence shown here is derived from an EMBL/GenBank/DDBJ whole genome shotgun (WGS) entry which is preliminary data.</text>
</comment>
<protein>
    <submittedName>
        <fullName evidence="1">Uncharacterized protein</fullName>
    </submittedName>
</protein>
<accession>A0A839SAD4</accession>
<evidence type="ECO:0000313" key="2">
    <source>
        <dbReference type="Proteomes" id="UP000539265"/>
    </source>
</evidence>
<gene>
    <name evidence="1" type="ORF">FHS11_000324</name>
</gene>
<dbReference type="RefSeq" id="WP_096352033.1">
    <property type="nucleotide sequence ID" value="NZ_AP017313.1"/>
</dbReference>
<dbReference type="AlphaFoldDB" id="A0A839SAD4"/>
<proteinExistence type="predicted"/>
<dbReference type="Proteomes" id="UP000539265">
    <property type="component" value="Unassembled WGS sequence"/>
</dbReference>
<evidence type="ECO:0000313" key="1">
    <source>
        <dbReference type="EMBL" id="MBB3053920.1"/>
    </source>
</evidence>
<name>A0A839SAD4_9SPHI</name>
<dbReference type="EMBL" id="JACHWX010000001">
    <property type="protein sequence ID" value="MBB3053920.1"/>
    <property type="molecule type" value="Genomic_DNA"/>
</dbReference>